<name>A0A344LVR7_9FLAO</name>
<evidence type="ECO:0000259" key="7">
    <source>
        <dbReference type="PROSITE" id="PS50109"/>
    </source>
</evidence>
<dbReference type="SMART" id="SM00091">
    <property type="entry name" value="PAS"/>
    <property type="match status" value="4"/>
</dbReference>
<dbReference type="InterPro" id="IPR036097">
    <property type="entry name" value="HisK_dim/P_sf"/>
</dbReference>
<dbReference type="InterPro" id="IPR005467">
    <property type="entry name" value="His_kinase_dom"/>
</dbReference>
<sequence>MADDTKQREINFLKGGGEMGSHIRNFDWSVTKLGTPEYWPQSLKTSIGILLNSRVAMILFWTEENLCFFNDRYACIFENLQERIDALGKPAAQLWADEWNLLRPLIESFKNGSEPDDEHFVMLPVNAEGKLRKMPEANYSAVYGEEGNVCGVLGTCIQNSPVVYSNFAGKEFQNLQSDSAVELQLLRDTVPAMIFYLDSEQRYQSYNQMFCQWFGVNSTEALGKSVKEFLGDIAHQKTKPHLDIAYSGMQERYEMYAPSKMGSPRWLDIIYTPHKDREGNVVGIIVHATDVTRSKQVELALRESEMLLKAVIQAAPVGISLFVGEDFIIENPNDNFITLLGKGESIAGKPLVSVLGSAENDLVIQTLKKVYYTGTEFTANAVQGVAYVENKEVPGFFNISLTPLFDSEGNVHSILSVSTDVTEEVVSRKKIEEAEQIFRGAVELAELGTWNLDVLTGETVFSQRHAEMFGFHRHVLSSNDAMSVVETDDFERVLDLFNKALKPGSDGKYEAEYRIINASTGRRQVIHAQGQAYFDKDGKPTNISGTARDITIERELQSALENEVAVRTLQLQDTAEELKRLNNKLEDANKALTRSNEELAQYAYVASHDLQEPLRKIRLFSSLLKDGKRDSESYNRSVDRISFAAERMSQLIADLLDFSRLLQQEAVMQPVNLNTVANSVWNDFELVVEEKGATASISQLPEIHAVSIQINQLFYNLISNSLKFTSEGVKPHISIDWEMADGLEAASHTGQLMTFEKYYHIIFKDNGIGFDTQHSDQIFEIFKRLHGQESYEGSGIGLALCRRIVANHQGFLFAESEPGKGSAFHVYIPVQKFTVL</sequence>
<dbReference type="InterPro" id="IPR000700">
    <property type="entry name" value="PAS-assoc_C"/>
</dbReference>
<evidence type="ECO:0000313" key="11">
    <source>
        <dbReference type="Proteomes" id="UP000251561"/>
    </source>
</evidence>
<dbReference type="CDD" id="cd00082">
    <property type="entry name" value="HisKA"/>
    <property type="match status" value="1"/>
</dbReference>
<feature type="coiled-coil region" evidence="6">
    <location>
        <begin position="568"/>
        <end position="602"/>
    </location>
</feature>
<dbReference type="PRINTS" id="PR00344">
    <property type="entry name" value="BCTRLSENSOR"/>
</dbReference>
<keyword evidence="6" id="KW-0175">Coiled coil</keyword>
<feature type="domain" description="PAC" evidence="9">
    <location>
        <begin position="251"/>
        <end position="303"/>
    </location>
</feature>
<evidence type="ECO:0000259" key="9">
    <source>
        <dbReference type="PROSITE" id="PS50113"/>
    </source>
</evidence>
<evidence type="ECO:0000256" key="1">
    <source>
        <dbReference type="ARBA" id="ARBA00000085"/>
    </source>
</evidence>
<protein>
    <recommendedName>
        <fullName evidence="2">histidine kinase</fullName>
        <ecNumber evidence="2">2.7.13.3</ecNumber>
    </recommendedName>
</protein>
<dbReference type="Pfam" id="PF00512">
    <property type="entry name" value="HisKA"/>
    <property type="match status" value="1"/>
</dbReference>
<dbReference type="SUPFAM" id="SSF55785">
    <property type="entry name" value="PYP-like sensor domain (PAS domain)"/>
    <property type="match status" value="3"/>
</dbReference>
<dbReference type="Gene3D" id="3.30.450.20">
    <property type="entry name" value="PAS domain"/>
    <property type="match status" value="4"/>
</dbReference>
<dbReference type="SUPFAM" id="SSF47384">
    <property type="entry name" value="Homodimeric domain of signal transducing histidine kinase"/>
    <property type="match status" value="1"/>
</dbReference>
<evidence type="ECO:0000256" key="3">
    <source>
        <dbReference type="ARBA" id="ARBA00022553"/>
    </source>
</evidence>
<dbReference type="InterPro" id="IPR000014">
    <property type="entry name" value="PAS"/>
</dbReference>
<keyword evidence="11" id="KW-1185">Reference proteome</keyword>
<dbReference type="PROSITE" id="PS50109">
    <property type="entry name" value="HIS_KIN"/>
    <property type="match status" value="1"/>
</dbReference>
<dbReference type="SMART" id="SM00388">
    <property type="entry name" value="HisKA"/>
    <property type="match status" value="1"/>
</dbReference>
<evidence type="ECO:0000256" key="2">
    <source>
        <dbReference type="ARBA" id="ARBA00012438"/>
    </source>
</evidence>
<dbReference type="InterPro" id="IPR001610">
    <property type="entry name" value="PAC"/>
</dbReference>
<keyword evidence="5" id="KW-0418">Kinase</keyword>
<dbReference type="AlphaFoldDB" id="A0A344LVR7"/>
<dbReference type="InterPro" id="IPR003594">
    <property type="entry name" value="HATPase_dom"/>
</dbReference>
<dbReference type="InterPro" id="IPR052162">
    <property type="entry name" value="Sensor_kinase/Photoreceptor"/>
</dbReference>
<dbReference type="EC" id="2.7.13.3" evidence="2"/>
<evidence type="ECO:0000256" key="5">
    <source>
        <dbReference type="ARBA" id="ARBA00022777"/>
    </source>
</evidence>
<dbReference type="Pfam" id="PF02518">
    <property type="entry name" value="HATPase_c"/>
    <property type="match status" value="1"/>
</dbReference>
<proteinExistence type="predicted"/>
<reference evidence="10 11" key="1">
    <citation type="submission" date="2018-06" db="EMBL/GenBank/DDBJ databases">
        <title>Genome sequencing of Flavobacterium.</title>
        <authorList>
            <person name="Baek M.-G."/>
            <person name="Yi H."/>
        </authorList>
    </citation>
    <scope>NUCLEOTIDE SEQUENCE [LARGE SCALE GENOMIC DNA]</scope>
    <source>
        <strain evidence="10 11">HYN0086</strain>
    </source>
</reference>
<dbReference type="PANTHER" id="PTHR43304:SF1">
    <property type="entry name" value="PAC DOMAIN-CONTAINING PROTEIN"/>
    <property type="match status" value="1"/>
</dbReference>
<accession>A0A344LVR7</accession>
<dbReference type="Gene3D" id="1.10.287.130">
    <property type="match status" value="1"/>
</dbReference>
<dbReference type="KEGG" id="ffl:HYN86_15980"/>
<dbReference type="SUPFAM" id="SSF55874">
    <property type="entry name" value="ATPase domain of HSP90 chaperone/DNA topoisomerase II/histidine kinase"/>
    <property type="match status" value="1"/>
</dbReference>
<keyword evidence="3" id="KW-0597">Phosphoprotein</keyword>
<dbReference type="Pfam" id="PF08448">
    <property type="entry name" value="PAS_4"/>
    <property type="match status" value="1"/>
</dbReference>
<evidence type="ECO:0000313" key="10">
    <source>
        <dbReference type="EMBL" id="AXB58009.1"/>
    </source>
</evidence>
<dbReference type="Gene3D" id="3.30.565.10">
    <property type="entry name" value="Histidine kinase-like ATPase, C-terminal domain"/>
    <property type="match status" value="1"/>
</dbReference>
<evidence type="ECO:0000256" key="6">
    <source>
        <dbReference type="SAM" id="Coils"/>
    </source>
</evidence>
<dbReference type="InterPro" id="IPR004358">
    <property type="entry name" value="Sig_transdc_His_kin-like_C"/>
</dbReference>
<dbReference type="Proteomes" id="UP000251561">
    <property type="component" value="Chromosome"/>
</dbReference>
<dbReference type="InterPro" id="IPR003661">
    <property type="entry name" value="HisK_dim/P_dom"/>
</dbReference>
<dbReference type="Pfam" id="PF08447">
    <property type="entry name" value="PAS_3"/>
    <property type="match status" value="1"/>
</dbReference>
<gene>
    <name evidence="10" type="ORF">HYN86_15980</name>
</gene>
<organism evidence="10 11">
    <name type="scientific">Flavobacterium fluviale</name>
    <dbReference type="NCBI Taxonomy" id="2249356"/>
    <lineage>
        <taxon>Bacteria</taxon>
        <taxon>Pseudomonadati</taxon>
        <taxon>Bacteroidota</taxon>
        <taxon>Flavobacteriia</taxon>
        <taxon>Flavobacteriales</taxon>
        <taxon>Flavobacteriaceae</taxon>
        <taxon>Flavobacterium</taxon>
    </lineage>
</organism>
<comment type="catalytic activity">
    <reaction evidence="1">
        <text>ATP + protein L-histidine = ADP + protein N-phospho-L-histidine.</text>
        <dbReference type="EC" id="2.7.13.3"/>
    </reaction>
</comment>
<dbReference type="EMBL" id="CP030261">
    <property type="protein sequence ID" value="AXB58009.1"/>
    <property type="molecule type" value="Genomic_DNA"/>
</dbReference>
<dbReference type="InterPro" id="IPR035965">
    <property type="entry name" value="PAS-like_dom_sf"/>
</dbReference>
<dbReference type="PROSITE" id="PS50113">
    <property type="entry name" value="PAC"/>
    <property type="match status" value="2"/>
</dbReference>
<dbReference type="PROSITE" id="PS50112">
    <property type="entry name" value="PAS"/>
    <property type="match status" value="1"/>
</dbReference>
<dbReference type="InterPro" id="IPR036890">
    <property type="entry name" value="HATPase_C_sf"/>
</dbReference>
<dbReference type="CDD" id="cd00130">
    <property type="entry name" value="PAS"/>
    <property type="match status" value="1"/>
</dbReference>
<dbReference type="GO" id="GO:0000155">
    <property type="term" value="F:phosphorelay sensor kinase activity"/>
    <property type="evidence" value="ECO:0007669"/>
    <property type="project" value="InterPro"/>
</dbReference>
<dbReference type="SMART" id="SM00387">
    <property type="entry name" value="HATPase_c"/>
    <property type="match status" value="1"/>
</dbReference>
<dbReference type="NCBIfam" id="TIGR00229">
    <property type="entry name" value="sensory_box"/>
    <property type="match status" value="2"/>
</dbReference>
<dbReference type="InterPro" id="IPR013655">
    <property type="entry name" value="PAS_fold_3"/>
</dbReference>
<feature type="domain" description="PAS" evidence="8">
    <location>
        <begin position="179"/>
        <end position="242"/>
    </location>
</feature>
<evidence type="ECO:0000259" key="8">
    <source>
        <dbReference type="PROSITE" id="PS50112"/>
    </source>
</evidence>
<feature type="domain" description="Histidine kinase" evidence="7">
    <location>
        <begin position="605"/>
        <end position="832"/>
    </location>
</feature>
<dbReference type="OrthoDB" id="9766459at2"/>
<dbReference type="SMART" id="SM00086">
    <property type="entry name" value="PAC"/>
    <property type="match status" value="2"/>
</dbReference>
<evidence type="ECO:0000256" key="4">
    <source>
        <dbReference type="ARBA" id="ARBA00022679"/>
    </source>
</evidence>
<dbReference type="InterPro" id="IPR013656">
    <property type="entry name" value="PAS_4"/>
</dbReference>
<dbReference type="RefSeq" id="WP_113678938.1">
    <property type="nucleotide sequence ID" value="NZ_CP030261.1"/>
</dbReference>
<dbReference type="PANTHER" id="PTHR43304">
    <property type="entry name" value="PHYTOCHROME-LIKE PROTEIN CPH1"/>
    <property type="match status" value="1"/>
</dbReference>
<dbReference type="Pfam" id="PF13426">
    <property type="entry name" value="PAS_9"/>
    <property type="match status" value="1"/>
</dbReference>
<feature type="domain" description="PAC" evidence="9">
    <location>
        <begin position="509"/>
        <end position="562"/>
    </location>
</feature>
<keyword evidence="4" id="KW-0808">Transferase</keyword>